<feature type="domain" description="Secretion system C-terminal sorting" evidence="4">
    <location>
        <begin position="930"/>
        <end position="1001"/>
    </location>
</feature>
<evidence type="ECO:0000313" key="5">
    <source>
        <dbReference type="EMBL" id="MFD0931478.1"/>
    </source>
</evidence>
<feature type="region of interest" description="Disordered" evidence="2">
    <location>
        <begin position="624"/>
        <end position="649"/>
    </location>
</feature>
<organism evidence="5 6">
    <name type="scientific">Psychroflexus salinarum</name>
    <dbReference type="NCBI Taxonomy" id="546024"/>
    <lineage>
        <taxon>Bacteria</taxon>
        <taxon>Pseudomonadati</taxon>
        <taxon>Bacteroidota</taxon>
        <taxon>Flavobacteriia</taxon>
        <taxon>Flavobacteriales</taxon>
        <taxon>Flavobacteriaceae</taxon>
        <taxon>Psychroflexus</taxon>
    </lineage>
</organism>
<feature type="chain" id="PRO_5047226490" evidence="3">
    <location>
        <begin position="22"/>
        <end position="1003"/>
    </location>
</feature>
<comment type="caution">
    <text evidence="5">The sequence shown here is derived from an EMBL/GenBank/DDBJ whole genome shotgun (WGS) entry which is preliminary data.</text>
</comment>
<proteinExistence type="predicted"/>
<evidence type="ECO:0000256" key="2">
    <source>
        <dbReference type="SAM" id="MobiDB-lite"/>
    </source>
</evidence>
<accession>A0ABW3GP62</accession>
<evidence type="ECO:0000256" key="3">
    <source>
        <dbReference type="SAM" id="SignalP"/>
    </source>
</evidence>
<feature type="compositionally biased region" description="Low complexity" evidence="2">
    <location>
        <begin position="633"/>
        <end position="646"/>
    </location>
</feature>
<feature type="signal peptide" evidence="3">
    <location>
        <begin position="1"/>
        <end position="21"/>
    </location>
</feature>
<reference evidence="6" key="1">
    <citation type="journal article" date="2019" name="Int. J. Syst. Evol. Microbiol.">
        <title>The Global Catalogue of Microorganisms (GCM) 10K type strain sequencing project: providing services to taxonomists for standard genome sequencing and annotation.</title>
        <authorList>
            <consortium name="The Broad Institute Genomics Platform"/>
            <consortium name="The Broad Institute Genome Sequencing Center for Infectious Disease"/>
            <person name="Wu L."/>
            <person name="Ma J."/>
        </authorList>
    </citation>
    <scope>NUCLEOTIDE SEQUENCE [LARGE SCALE GENOMIC DNA]</scope>
    <source>
        <strain evidence="6">CCUG 56752</strain>
    </source>
</reference>
<gene>
    <name evidence="5" type="ORF">ACFQ0R_02585</name>
</gene>
<keyword evidence="1 3" id="KW-0732">Signal</keyword>
<dbReference type="NCBIfam" id="TIGR04183">
    <property type="entry name" value="Por_Secre_tail"/>
    <property type="match status" value="1"/>
</dbReference>
<protein>
    <submittedName>
        <fullName evidence="5">T9SS type A sorting domain-containing protein</fullName>
    </submittedName>
</protein>
<sequence>MNKITFLGIFLFLFISLNSFSQNCPPNLPSDPVEGEFGNNEWIAYAYNHNNYTTTNFNLLNYRGYYVDSGYGNSGVSFDSSNSWGENSNPSTSVNYEGCSVTDENHNVRYMRRGFPEGNYVIDVASQNGGNGHDDAAILYIDGVQVWNNTGCCAPRLNVWSGTLDANSEIEFIWSERTGDSYGRLRFKEATPASGDEGDFGDNEWLVSAYNGTNFNTYAGIYSQSGLDFDSRDLWPANGSPSQAQTYNGVTVAGNNHSYIYRRRGFPCGIYQLNIPAHDDDVVVTIDGDEVFSSEYVDGDRINNVWQGYLGPNSEIEYSIVEFGGQSYGSLEFIDIAGPNQFIWTGDINTSVTNTGNWCGGVLPLNNGTSNLYIPKNVPNFPISNLNSSINDILIETGAALTLNSDLQLRGNLVNDGTLNGANGSLDFVGPNNHSISGNGFEIENLSMDNDVIFSLNLGEVISLSDILTVDGGTLNTNDRLSLTCDFTSGKAAQVAPVLGAIVGDVTVEQCYPARRAFRFISPSVTTSSTIRENWQEDAQAYNILENTDGDPIPNGYGTHITGNNTSEIDNSLNGGLDYTPSGNPSMFTFDNIGRGWNPVTSTEQPLEAGSPYRLMIRGDRGIDVTSNSATPTNTRLRTTGVLTTGPNSQTNLSDVAGSFNFIANPYHAQVDMNLLTTNSSNIRNTFYYVWDPTLAGSGGRGAYVTVDLSDGSTSFTDTGISGSPLNTANEFLQPMQAAFVLVDTNTGPTSVDFEESHKNVNPDQTETKSLSQSEYINIQLFDADSYTQGNTASDGLKIKFDKSYSTTSKDDAPKLGNLDENLARKVGSDFSSIELRPFPEEEERLELFINQYRREAYVMKFDLTDNLNTQVFIEDKYLNQVTEVTQTEDTYSFTVDESIPESEASDRFSLVFEPVSLSTIEETLVNASLYPNPTKGSFSISGENLGEETEVEIYNMIGQQVYKTNLENQLTTEITDFNGSAGVYLVKLKTNQGERTFKLIKQ</sequence>
<dbReference type="EMBL" id="JBHTIV010000005">
    <property type="protein sequence ID" value="MFD0931478.1"/>
    <property type="molecule type" value="Genomic_DNA"/>
</dbReference>
<evidence type="ECO:0000259" key="4">
    <source>
        <dbReference type="Pfam" id="PF18962"/>
    </source>
</evidence>
<dbReference type="RefSeq" id="WP_379656813.1">
    <property type="nucleotide sequence ID" value="NZ_JBHTIV010000005.1"/>
</dbReference>
<dbReference type="InterPro" id="IPR026444">
    <property type="entry name" value="Secre_tail"/>
</dbReference>
<dbReference type="Proteomes" id="UP001597049">
    <property type="component" value="Unassembled WGS sequence"/>
</dbReference>
<keyword evidence="6" id="KW-1185">Reference proteome</keyword>
<evidence type="ECO:0000313" key="6">
    <source>
        <dbReference type="Proteomes" id="UP001597049"/>
    </source>
</evidence>
<evidence type="ECO:0000256" key="1">
    <source>
        <dbReference type="ARBA" id="ARBA00022729"/>
    </source>
</evidence>
<name>A0ABW3GP62_9FLAO</name>
<dbReference type="Pfam" id="PF18962">
    <property type="entry name" value="Por_Secre_tail"/>
    <property type="match status" value="1"/>
</dbReference>